<feature type="compositionally biased region" description="Pro residues" evidence="1">
    <location>
        <begin position="112"/>
        <end position="128"/>
    </location>
</feature>
<keyword evidence="4" id="KW-1185">Reference proteome</keyword>
<comment type="caution">
    <text evidence="3">The sequence shown here is derived from an EMBL/GenBank/DDBJ whole genome shotgun (WGS) entry which is preliminary data.</text>
</comment>
<proteinExistence type="predicted"/>
<name>A0A8J3YNM2_9ACTN</name>
<dbReference type="RefSeq" id="WP_203902346.1">
    <property type="nucleotide sequence ID" value="NZ_BOPF01000023.1"/>
</dbReference>
<keyword evidence="2" id="KW-0812">Transmembrane</keyword>
<feature type="transmembrane region" description="Helical" evidence="2">
    <location>
        <begin position="77"/>
        <end position="97"/>
    </location>
</feature>
<feature type="compositionally biased region" description="Low complexity" evidence="1">
    <location>
        <begin position="129"/>
        <end position="138"/>
    </location>
</feature>
<organism evidence="3 4">
    <name type="scientific">Virgisporangium aliadipatigenens</name>
    <dbReference type="NCBI Taxonomy" id="741659"/>
    <lineage>
        <taxon>Bacteria</taxon>
        <taxon>Bacillati</taxon>
        <taxon>Actinomycetota</taxon>
        <taxon>Actinomycetes</taxon>
        <taxon>Micromonosporales</taxon>
        <taxon>Micromonosporaceae</taxon>
        <taxon>Virgisporangium</taxon>
    </lineage>
</organism>
<reference evidence="3" key="1">
    <citation type="submission" date="2021-01" db="EMBL/GenBank/DDBJ databases">
        <title>Whole genome shotgun sequence of Virgisporangium aliadipatigenens NBRC 105644.</title>
        <authorList>
            <person name="Komaki H."/>
            <person name="Tamura T."/>
        </authorList>
    </citation>
    <scope>NUCLEOTIDE SEQUENCE</scope>
    <source>
        <strain evidence="3">NBRC 105644</strain>
    </source>
</reference>
<feature type="transmembrane region" description="Helical" evidence="2">
    <location>
        <begin position="6"/>
        <end position="25"/>
    </location>
</feature>
<accession>A0A8J3YNM2</accession>
<gene>
    <name evidence="3" type="ORF">Val02_57550</name>
</gene>
<sequence length="175" mass="17898">MPWALITIEALMVLVALVGGISTLVRAKGLGTTTAALLGVGCLLLISVAAFDLYFWLVVFQDTADDGAESVERLANVGTLASGILMAIGVALILTGAHTGRSAPEPAVAYPMSPPVPPVDQPVPPPAGAPATGGWTPPRQTQSSEWGVMSGVWSIPRGTFDDPPQSGPSSDSAPR</sequence>
<feature type="region of interest" description="Disordered" evidence="1">
    <location>
        <begin position="112"/>
        <end position="175"/>
    </location>
</feature>
<keyword evidence="2" id="KW-1133">Transmembrane helix</keyword>
<dbReference type="Proteomes" id="UP000619260">
    <property type="component" value="Unassembled WGS sequence"/>
</dbReference>
<feature type="compositionally biased region" description="Low complexity" evidence="1">
    <location>
        <begin position="161"/>
        <end position="175"/>
    </location>
</feature>
<evidence type="ECO:0000256" key="2">
    <source>
        <dbReference type="SAM" id="Phobius"/>
    </source>
</evidence>
<evidence type="ECO:0000256" key="1">
    <source>
        <dbReference type="SAM" id="MobiDB-lite"/>
    </source>
</evidence>
<feature type="transmembrane region" description="Helical" evidence="2">
    <location>
        <begin position="37"/>
        <end position="57"/>
    </location>
</feature>
<evidence type="ECO:0000313" key="3">
    <source>
        <dbReference type="EMBL" id="GIJ48869.1"/>
    </source>
</evidence>
<dbReference type="EMBL" id="BOPF01000023">
    <property type="protein sequence ID" value="GIJ48869.1"/>
    <property type="molecule type" value="Genomic_DNA"/>
</dbReference>
<keyword evidence="2" id="KW-0472">Membrane</keyword>
<dbReference type="AlphaFoldDB" id="A0A8J3YNM2"/>
<protein>
    <submittedName>
        <fullName evidence="3">Uncharacterized protein</fullName>
    </submittedName>
</protein>
<evidence type="ECO:0000313" key="4">
    <source>
        <dbReference type="Proteomes" id="UP000619260"/>
    </source>
</evidence>